<organism evidence="3 4">
    <name type="scientific">Flaviaesturariibacter aridisoli</name>
    <dbReference type="NCBI Taxonomy" id="2545761"/>
    <lineage>
        <taxon>Bacteria</taxon>
        <taxon>Pseudomonadati</taxon>
        <taxon>Bacteroidota</taxon>
        <taxon>Chitinophagia</taxon>
        <taxon>Chitinophagales</taxon>
        <taxon>Chitinophagaceae</taxon>
        <taxon>Flaviaestuariibacter</taxon>
    </lineage>
</organism>
<dbReference type="OrthoDB" id="9807410at2"/>
<dbReference type="SUPFAM" id="SSF63829">
    <property type="entry name" value="Calcium-dependent phosphotriesterase"/>
    <property type="match status" value="2"/>
</dbReference>
<keyword evidence="4" id="KW-1185">Reference proteome</keyword>
<feature type="chain" id="PRO_5020539834" description="PorZ N-terminal beta-propeller domain-containing protein" evidence="1">
    <location>
        <begin position="18"/>
        <end position="765"/>
    </location>
</feature>
<reference evidence="3 4" key="1">
    <citation type="submission" date="2019-03" db="EMBL/GenBank/DDBJ databases">
        <authorList>
            <person name="Kim M.K.M."/>
        </authorList>
    </citation>
    <scope>NUCLEOTIDE SEQUENCE [LARGE SCALE GENOMIC DNA]</scope>
    <source>
        <strain evidence="3 4">17J68-15</strain>
    </source>
</reference>
<sequence length="765" mass="81905">MRFLAFPLLLCSFGASAQNSFPAIGGWREHLPYNSALDLAVTPDRIYTATPYSLFTVDRTSGEPGRLSKVSGLSETGISTIAYDDAGEKLYIGYSNSNIDVLTNNGIRNIPDLQREPVSGDKTIYHFLPFGNSCYVSTGLGVWVIDAARYETKDSWFIGAGGAYVPTYMMARDNDFFYAATAEGLKRTPVNNPTPSDFRSWTTLSGSNGLSAAPCRGVVSTGGRIVAWQNDSLLVQNGSSWSLFFANGAPIVHLDATEGKVALTQSFLNGGPTQALVLNPDGSTFRSATQAPPLSYPQHARLAGNTLWVADLYAGLSAWSGGDPEFYKPNGPDGTASGELTAWNGVVYAAAGSVNASWNYQYNRNGIYQYKEGTWTGYNQFRLPALDTVLDLISVAVDPSDESFWGGSYGGGLVHYTGPDQFTIYKQNSPIGPTIGDPGSYRVAGLAFDDAGNLWVANYGAAAFLHVRRPNGSWESFTPPFSLNENALAQLVVDEEGTVWGLSPKGNGLVAFHPGQDLANRSDDRWRLLRPGAGNGNLPAGEPLCLAKDRQGFIWVGTTDGVAIVQCGTGVFSGCEALLPIVPGTNAFANYLFKGEEVRSIAVDGADRKWVGTRNGLWLLSPDGDKRLLHFTEETSPLLSNDVLRVAIDGASGEVFVSTAKGICSFRATATEGKEDYSALQVFPNPVPPGYGGTIALRGLKENSIVKITELNGRLVYQSRSLGGQAVWNGTDYRGVAVASGVYLVLVTEEGQAERAAGKIVFLAR</sequence>
<dbReference type="InterPro" id="IPR015943">
    <property type="entry name" value="WD40/YVTN_repeat-like_dom_sf"/>
</dbReference>
<feature type="signal peptide" evidence="1">
    <location>
        <begin position="1"/>
        <end position="17"/>
    </location>
</feature>
<dbReference type="Pfam" id="PF07494">
    <property type="entry name" value="Reg_prop"/>
    <property type="match status" value="1"/>
</dbReference>
<evidence type="ECO:0000256" key="1">
    <source>
        <dbReference type="SAM" id="SignalP"/>
    </source>
</evidence>
<dbReference type="Gene3D" id="2.130.10.10">
    <property type="entry name" value="YVTN repeat-like/Quinoprotein amine dehydrogenase"/>
    <property type="match status" value="2"/>
</dbReference>
<dbReference type="EMBL" id="SKFH01000014">
    <property type="protein sequence ID" value="TCZ71000.1"/>
    <property type="molecule type" value="Genomic_DNA"/>
</dbReference>
<keyword evidence="1" id="KW-0732">Signal</keyword>
<evidence type="ECO:0000259" key="2">
    <source>
        <dbReference type="Pfam" id="PF21544"/>
    </source>
</evidence>
<comment type="caution">
    <text evidence="3">The sequence shown here is derived from an EMBL/GenBank/DDBJ whole genome shotgun (WGS) entry which is preliminary data.</text>
</comment>
<gene>
    <name evidence="3" type="ORF">E0486_10265</name>
</gene>
<evidence type="ECO:0000313" key="3">
    <source>
        <dbReference type="EMBL" id="TCZ71000.1"/>
    </source>
</evidence>
<feature type="domain" description="PorZ N-terminal beta-propeller" evidence="2">
    <location>
        <begin position="46"/>
        <end position="201"/>
    </location>
</feature>
<dbReference type="RefSeq" id="WP_131852083.1">
    <property type="nucleotide sequence ID" value="NZ_SKFH01000014.1"/>
</dbReference>
<proteinExistence type="predicted"/>
<dbReference type="AlphaFoldDB" id="A0A4R4E0C1"/>
<accession>A0A4R4E0C1</accession>
<name>A0A4R4E0C1_9BACT</name>
<dbReference type="Pfam" id="PF21544">
    <property type="entry name" value="PorZ_N_b_propeller"/>
    <property type="match status" value="1"/>
</dbReference>
<dbReference type="InterPro" id="IPR011110">
    <property type="entry name" value="Reg_prop"/>
</dbReference>
<dbReference type="Proteomes" id="UP000295164">
    <property type="component" value="Unassembled WGS sequence"/>
</dbReference>
<evidence type="ECO:0000313" key="4">
    <source>
        <dbReference type="Proteomes" id="UP000295164"/>
    </source>
</evidence>
<protein>
    <recommendedName>
        <fullName evidence="2">PorZ N-terminal beta-propeller domain-containing protein</fullName>
    </recommendedName>
</protein>
<dbReference type="InterPro" id="IPR048954">
    <property type="entry name" value="PorZ_N"/>
</dbReference>